<dbReference type="RefSeq" id="WP_037509521.1">
    <property type="nucleotide sequence ID" value="NZ_CAIGKD010000014.1"/>
</dbReference>
<dbReference type="SUPFAM" id="SSF51905">
    <property type="entry name" value="FAD/NAD(P)-binding domain"/>
    <property type="match status" value="1"/>
</dbReference>
<organism evidence="1 2">
    <name type="scientific">Sphingobium yanoikuyae</name>
    <name type="common">Sphingomonas yanoikuyae</name>
    <dbReference type="NCBI Taxonomy" id="13690"/>
    <lineage>
        <taxon>Bacteria</taxon>
        <taxon>Pseudomonadati</taxon>
        <taxon>Pseudomonadota</taxon>
        <taxon>Alphaproteobacteria</taxon>
        <taxon>Sphingomonadales</taxon>
        <taxon>Sphingomonadaceae</taxon>
        <taxon>Sphingobium</taxon>
    </lineage>
</organism>
<dbReference type="PANTHER" id="PTHR40254:SF1">
    <property type="entry name" value="BLR0577 PROTEIN"/>
    <property type="match status" value="1"/>
</dbReference>
<reference evidence="1 2" key="1">
    <citation type="submission" date="2018-10" db="EMBL/GenBank/DDBJ databases">
        <title>Characterization and genome analysis of a novel bacterium Sphingobium yanoikuyae SJTF8 capable of degrading PAHs.</title>
        <authorList>
            <person name="Yin C."/>
            <person name="Xiong W."/>
            <person name="Liang R."/>
        </authorList>
    </citation>
    <scope>NUCLEOTIDE SEQUENCE [LARGE SCALE GENOMIC DNA]</scope>
    <source>
        <strain evidence="1 2">SJTF8</strain>
    </source>
</reference>
<dbReference type="InterPro" id="IPR036188">
    <property type="entry name" value="FAD/NAD-bd_sf"/>
</dbReference>
<protein>
    <submittedName>
        <fullName evidence="1">FAD-dependent oxidoreductase</fullName>
    </submittedName>
</protein>
<dbReference type="InterPro" id="IPR038732">
    <property type="entry name" value="HpyO/CreE_NAD-binding"/>
</dbReference>
<dbReference type="EMBL" id="CP033230">
    <property type="protein sequence ID" value="AYO78981.1"/>
    <property type="molecule type" value="Genomic_DNA"/>
</dbReference>
<dbReference type="Proteomes" id="UP000280708">
    <property type="component" value="Chromosome"/>
</dbReference>
<proteinExistence type="predicted"/>
<accession>A0A085K4A8</accession>
<evidence type="ECO:0000313" key="1">
    <source>
        <dbReference type="EMBL" id="AYO78981.1"/>
    </source>
</evidence>
<dbReference type="Pfam" id="PF13454">
    <property type="entry name" value="NAD_binding_9"/>
    <property type="match status" value="1"/>
</dbReference>
<dbReference type="InterPro" id="IPR052189">
    <property type="entry name" value="L-asp_N-monooxygenase_NS-form"/>
</dbReference>
<sequence>MATTIAFVGAGPTTIYTLNALIEALGNLPGRPDANITIFELQSQPGLGTPYRPGWNDPAMLSNIASVEIPPLAETLIDWLGRQDEDRLRALGIDPSGVDERAFYPRVALGRFFLDQFTQLVERARSKGIDVHVRARTKVVDIEVEGDSLKLMIAPARLPQSIEWFDYVVLATGHQWPEEPEVRPGYYLSPWPASALQRIPATKVGLRGSSLTAIDAVVALAVAHGQFECRNGGALTYRSKPGHEKLQLTMMSRKGLLPEADFYHTIPYIPLSICTEAAITSLIEDGEGDILRRAYALFRKELQEADPDYAKRIMLADLEIEQFSDRYFGERADFDPFEWAATNLTEAKRNFAKEVTVPWRYAILRMHEVMALIVPHLDEDELERFDRFLKPIFIDDYATVPHLSIERLIALHRANKLDVKALGENYRIDSHRADPGVHVLIDGEDDHYPVFIEATGQRPLDVDAFPFPTLIEQEIVQNAADTQGCSVKGVAIDERYHPVSDDPAARRIFCLSLPFILGRHPFVQGITSSHEMGLVVGAELACAIAIRPSRSPVRPEHQPGAPI</sequence>
<gene>
    <name evidence="1" type="ORF">EBF16_20090</name>
</gene>
<dbReference type="AlphaFoldDB" id="A0A085K4A8"/>
<evidence type="ECO:0000313" key="2">
    <source>
        <dbReference type="Proteomes" id="UP000280708"/>
    </source>
</evidence>
<name>A0A085K4A8_SPHYA</name>
<dbReference type="PANTHER" id="PTHR40254">
    <property type="entry name" value="BLR0577 PROTEIN"/>
    <property type="match status" value="1"/>
</dbReference>